<dbReference type="SMART" id="SM00327">
    <property type="entry name" value="VWA"/>
    <property type="match status" value="1"/>
</dbReference>
<feature type="domain" description="VIT" evidence="4">
    <location>
        <begin position="5"/>
        <end position="134"/>
    </location>
</feature>
<sequence length="939" mass="105271">MALCALLLFTALFAVGFSQTVHKMAIRSDIRFRFATTEVTCVMSNDEDRARELVFDVTLSKEAFIANFSMEIEGKVYPGNVKEKMKARQQYLEARQTGSTGGLVEQSARHSNKFDVSVNIAAGSNVTFNLIYQELLRRRSGAYEHSVYINPSHGVGEFSVEVYIQERTDIRDVRTPALRKDIINNAVEEEQNTITQIGYPTNTSAHIIYRPSPESLTEQGAGWFVVQYDVDAQDAGQLLVVDGYFVHFFMPPDDLPPLPLDIVFVLDISGSMSGRKIQQLKDAMGIILDDLRSTDRFSILLFDSHVQHWRQTLQEANEGNVETAQNYVNEIKSRGSTDLHKALMRGIELLQGSREASRVPMMFFLTDGEATTGVRDSKQIVDDVSTVNEGVVNIYSLAFGSGADYKLLRQISARNKGFARKIYEASDASKQVSGLYREISTIVMRDLSVAYHSTSNDDNGDDGRELVRVDNRTVTICVLPTLFGKADFVVAGKLDNAEALLTSPQKAGGLTMDITGLGAAGKVNFVLEEDDLTRLTLGGVDPPFWTVPRDLSRITERTWAFLTIKQLLEEKTAAQENAELVKELDTRILDLSLKYHFVTPLTSMVVTRPEDDVNKEKSGEASLIADDEPQAPVNTGRAFLSASHHRQPSRSMSQVSDKVKVRPSSVVIPTSHRRRFGQVSHQAGVRATPSRAGEGAAIAMDRAMYIHHNDPFMFTTSMPFHTTITTKRFKKRGPRKNMKEKGPKNKKRCIVKKMLLQSVIVRDEQRGDYCYELKGARDTHNYTVLADPTANFNVILALRRRLMTSLLVQEGPVFYQLQANKEGDVYFSDSSSASSRAALNSGHYDVIVNVIKKKCRAIFLNVEVKIATVDKDASVVRGYQGFASKSLKSAMKDNNRKRRRSRRRKNKRKVKVAKSCQANNVPADRSYVIRPRQLMRYQF</sequence>
<evidence type="ECO:0000259" key="4">
    <source>
        <dbReference type="PROSITE" id="PS51468"/>
    </source>
</evidence>
<dbReference type="InterPro" id="IPR002035">
    <property type="entry name" value="VWF_A"/>
</dbReference>
<feature type="signal peptide" evidence="2">
    <location>
        <begin position="1"/>
        <end position="18"/>
    </location>
</feature>
<gene>
    <name evidence="5" type="ORF">V1264_001561</name>
</gene>
<dbReference type="EMBL" id="JBAMIC010000001">
    <property type="protein sequence ID" value="KAK7115744.1"/>
    <property type="molecule type" value="Genomic_DNA"/>
</dbReference>
<keyword evidence="2" id="KW-0732">Signal</keyword>
<evidence type="ECO:0000256" key="2">
    <source>
        <dbReference type="SAM" id="SignalP"/>
    </source>
</evidence>
<reference evidence="5 6" key="1">
    <citation type="submission" date="2024-02" db="EMBL/GenBank/DDBJ databases">
        <title>Chromosome-scale genome assembly of the rough periwinkle Littorina saxatilis.</title>
        <authorList>
            <person name="De Jode A."/>
            <person name="Faria R."/>
            <person name="Formenti G."/>
            <person name="Sims Y."/>
            <person name="Smith T.P."/>
            <person name="Tracey A."/>
            <person name="Wood J.M.D."/>
            <person name="Zagrodzka Z.B."/>
            <person name="Johannesson K."/>
            <person name="Butlin R.K."/>
            <person name="Leder E.H."/>
        </authorList>
    </citation>
    <scope>NUCLEOTIDE SEQUENCE [LARGE SCALE GENOMIC DNA]</scope>
    <source>
        <strain evidence="5">Snail1</strain>
        <tissue evidence="5">Muscle</tissue>
    </source>
</reference>
<dbReference type="PANTHER" id="PTHR10338">
    <property type="entry name" value="INTER-ALPHA-TRYPSIN INHIBITOR HEAVY CHAIN FAMILY MEMBER"/>
    <property type="match status" value="1"/>
</dbReference>
<dbReference type="Proteomes" id="UP001374579">
    <property type="component" value="Unassembled WGS sequence"/>
</dbReference>
<dbReference type="InterPro" id="IPR036465">
    <property type="entry name" value="vWFA_dom_sf"/>
</dbReference>
<comment type="caution">
    <text evidence="5">The sequence shown here is derived from an EMBL/GenBank/DDBJ whole genome shotgun (WGS) entry which is preliminary data.</text>
</comment>
<dbReference type="PROSITE" id="PS51468">
    <property type="entry name" value="VIT"/>
    <property type="match status" value="1"/>
</dbReference>
<proteinExistence type="predicted"/>
<dbReference type="PANTHER" id="PTHR10338:SF108">
    <property type="entry name" value="INTER-ALPHA-TRYPSIN INHIBITOR HEAVY CHAIN H4-LIKE PROTEIN"/>
    <property type="match status" value="1"/>
</dbReference>
<evidence type="ECO:0000313" key="6">
    <source>
        <dbReference type="Proteomes" id="UP001374579"/>
    </source>
</evidence>
<feature type="region of interest" description="Disordered" evidence="1">
    <location>
        <begin position="610"/>
        <end position="663"/>
    </location>
</feature>
<feature type="compositionally biased region" description="Basic and acidic residues" evidence="1">
    <location>
        <begin position="610"/>
        <end position="619"/>
    </location>
</feature>
<dbReference type="SUPFAM" id="SSF53300">
    <property type="entry name" value="vWA-like"/>
    <property type="match status" value="1"/>
</dbReference>
<dbReference type="AlphaFoldDB" id="A0AAN9GPA5"/>
<organism evidence="5 6">
    <name type="scientific">Littorina saxatilis</name>
    <dbReference type="NCBI Taxonomy" id="31220"/>
    <lineage>
        <taxon>Eukaryota</taxon>
        <taxon>Metazoa</taxon>
        <taxon>Spiralia</taxon>
        <taxon>Lophotrochozoa</taxon>
        <taxon>Mollusca</taxon>
        <taxon>Gastropoda</taxon>
        <taxon>Caenogastropoda</taxon>
        <taxon>Littorinimorpha</taxon>
        <taxon>Littorinoidea</taxon>
        <taxon>Littorinidae</taxon>
        <taxon>Littorina</taxon>
    </lineage>
</organism>
<dbReference type="PROSITE" id="PS50234">
    <property type="entry name" value="VWFA"/>
    <property type="match status" value="1"/>
</dbReference>
<evidence type="ECO:0000313" key="5">
    <source>
        <dbReference type="EMBL" id="KAK7115744.1"/>
    </source>
</evidence>
<dbReference type="Pfam" id="PF00092">
    <property type="entry name" value="VWA"/>
    <property type="match status" value="1"/>
</dbReference>
<accession>A0AAN9GPA5</accession>
<evidence type="ECO:0000256" key="1">
    <source>
        <dbReference type="SAM" id="MobiDB-lite"/>
    </source>
</evidence>
<protein>
    <submittedName>
        <fullName evidence="5">Uncharacterized protein</fullName>
    </submittedName>
</protein>
<dbReference type="Gene3D" id="3.40.50.410">
    <property type="entry name" value="von Willebrand factor, type A domain"/>
    <property type="match status" value="1"/>
</dbReference>
<feature type="chain" id="PRO_5042950157" evidence="2">
    <location>
        <begin position="19"/>
        <end position="939"/>
    </location>
</feature>
<dbReference type="InterPro" id="IPR050934">
    <property type="entry name" value="ITIH"/>
</dbReference>
<dbReference type="Pfam" id="PF08487">
    <property type="entry name" value="VIT"/>
    <property type="match status" value="1"/>
</dbReference>
<feature type="compositionally biased region" description="Basic residues" evidence="1">
    <location>
        <begin position="895"/>
        <end position="912"/>
    </location>
</feature>
<evidence type="ECO:0000259" key="3">
    <source>
        <dbReference type="PROSITE" id="PS50234"/>
    </source>
</evidence>
<keyword evidence="6" id="KW-1185">Reference proteome</keyword>
<dbReference type="SMART" id="SM00609">
    <property type="entry name" value="VIT"/>
    <property type="match status" value="1"/>
</dbReference>
<name>A0AAN9GPA5_9CAEN</name>
<dbReference type="InterPro" id="IPR013694">
    <property type="entry name" value="VIT"/>
</dbReference>
<feature type="domain" description="VWFA" evidence="3">
    <location>
        <begin position="261"/>
        <end position="439"/>
    </location>
</feature>
<feature type="region of interest" description="Disordered" evidence="1">
    <location>
        <begin position="890"/>
        <end position="912"/>
    </location>
</feature>